<protein>
    <submittedName>
        <fullName evidence="1">Ethylene-responsive transcription factor 4</fullName>
    </submittedName>
</protein>
<evidence type="ECO:0000313" key="1">
    <source>
        <dbReference type="EMBL" id="KAI7991907.1"/>
    </source>
</evidence>
<gene>
    <name evidence="1" type="ORF">LOK49_LG12G00084</name>
</gene>
<name>A0ACC0FUW2_9ERIC</name>
<evidence type="ECO:0000313" key="2">
    <source>
        <dbReference type="Proteomes" id="UP001060215"/>
    </source>
</evidence>
<comment type="caution">
    <text evidence="1">The sequence shown here is derived from an EMBL/GenBank/DDBJ whole genome shotgun (WGS) entry which is preliminary data.</text>
</comment>
<accession>A0ACC0FUW2</accession>
<dbReference type="Proteomes" id="UP001060215">
    <property type="component" value="Chromosome 13"/>
</dbReference>
<proteinExistence type="predicted"/>
<keyword evidence="2" id="KW-1185">Reference proteome</keyword>
<dbReference type="EMBL" id="CM045770">
    <property type="protein sequence ID" value="KAI7991907.1"/>
    <property type="molecule type" value="Genomic_DNA"/>
</dbReference>
<sequence length="118" mass="12939">MGVHSHGLEDAEATVTKLGTFDTAEEAAKAYESTARKFRGAKAKTNFPQPEKNNNVKINEIKKVNCNRSPSENSIVEPSCRKGFSRALMVYSSPPLDLSLSHDGRFTGFGTVTARFPF</sequence>
<organism evidence="1 2">
    <name type="scientific">Camellia lanceoleosa</name>
    <dbReference type="NCBI Taxonomy" id="1840588"/>
    <lineage>
        <taxon>Eukaryota</taxon>
        <taxon>Viridiplantae</taxon>
        <taxon>Streptophyta</taxon>
        <taxon>Embryophyta</taxon>
        <taxon>Tracheophyta</taxon>
        <taxon>Spermatophyta</taxon>
        <taxon>Magnoliopsida</taxon>
        <taxon>eudicotyledons</taxon>
        <taxon>Gunneridae</taxon>
        <taxon>Pentapetalae</taxon>
        <taxon>asterids</taxon>
        <taxon>Ericales</taxon>
        <taxon>Theaceae</taxon>
        <taxon>Camellia</taxon>
    </lineage>
</organism>
<reference evidence="1 2" key="1">
    <citation type="journal article" date="2022" name="Plant J.">
        <title>Chromosome-level genome of Camellia lanceoleosa provides a valuable resource for understanding genome evolution and self-incompatibility.</title>
        <authorList>
            <person name="Gong W."/>
            <person name="Xiao S."/>
            <person name="Wang L."/>
            <person name="Liao Z."/>
            <person name="Chang Y."/>
            <person name="Mo W."/>
            <person name="Hu G."/>
            <person name="Li W."/>
            <person name="Zhao G."/>
            <person name="Zhu H."/>
            <person name="Hu X."/>
            <person name="Ji K."/>
            <person name="Xiang X."/>
            <person name="Song Q."/>
            <person name="Yuan D."/>
            <person name="Jin S."/>
            <person name="Zhang L."/>
        </authorList>
    </citation>
    <scope>NUCLEOTIDE SEQUENCE [LARGE SCALE GENOMIC DNA]</scope>
    <source>
        <strain evidence="1">SQ_2022a</strain>
    </source>
</reference>